<dbReference type="FunFam" id="3.30.450.20:FF:000155">
    <property type="entry name" value="Sensor histidine kinase TodS"/>
    <property type="match status" value="1"/>
</dbReference>
<evidence type="ECO:0000256" key="7">
    <source>
        <dbReference type="RuleBase" id="RU000405"/>
    </source>
</evidence>
<comment type="subcellular location">
    <subcellularLocation>
        <location evidence="1">Membrane</location>
    </subcellularLocation>
</comment>
<dbReference type="Gene3D" id="3.30.70.1230">
    <property type="entry name" value="Nucleotide cyclase"/>
    <property type="match status" value="1"/>
</dbReference>
<dbReference type="InterPro" id="IPR000700">
    <property type="entry name" value="PAS-assoc_C"/>
</dbReference>
<evidence type="ECO:0000256" key="2">
    <source>
        <dbReference type="ARBA" id="ARBA00022692"/>
    </source>
</evidence>
<evidence type="ECO:0000313" key="12">
    <source>
        <dbReference type="Proteomes" id="UP000255165"/>
    </source>
</evidence>
<dbReference type="PROSITE" id="PS00452">
    <property type="entry name" value="GUANYLATE_CYCLASE_1"/>
    <property type="match status" value="1"/>
</dbReference>
<keyword evidence="5" id="KW-0472">Membrane</keyword>
<feature type="domain" description="Guanylate cyclase" evidence="10">
    <location>
        <begin position="233"/>
        <end position="360"/>
    </location>
</feature>
<feature type="domain" description="PAS" evidence="8">
    <location>
        <begin position="31"/>
        <end position="105"/>
    </location>
</feature>
<dbReference type="Proteomes" id="UP000255165">
    <property type="component" value="Unassembled WGS sequence"/>
</dbReference>
<dbReference type="NCBIfam" id="TIGR00229">
    <property type="entry name" value="sensory_box"/>
    <property type="match status" value="1"/>
</dbReference>
<evidence type="ECO:0000259" key="10">
    <source>
        <dbReference type="PROSITE" id="PS50125"/>
    </source>
</evidence>
<protein>
    <submittedName>
        <fullName evidence="11">Adenylate cyclase</fullName>
    </submittedName>
</protein>
<comment type="caution">
    <text evidence="11">The sequence shown here is derived from an EMBL/GenBank/DDBJ whole genome shotgun (WGS) entry which is preliminary data.</text>
</comment>
<dbReference type="InterPro" id="IPR050401">
    <property type="entry name" value="Cyclic_nucleotide_synthase"/>
</dbReference>
<evidence type="ECO:0000313" key="11">
    <source>
        <dbReference type="EMBL" id="RDK10052.1"/>
    </source>
</evidence>
<dbReference type="GO" id="GO:0004016">
    <property type="term" value="F:adenylate cyclase activity"/>
    <property type="evidence" value="ECO:0007669"/>
    <property type="project" value="UniProtKB-ARBA"/>
</dbReference>
<dbReference type="Pfam" id="PF00211">
    <property type="entry name" value="Guanylate_cyc"/>
    <property type="match status" value="1"/>
</dbReference>
<dbReference type="CDD" id="cd07302">
    <property type="entry name" value="CHD"/>
    <property type="match status" value="1"/>
</dbReference>
<dbReference type="RefSeq" id="WP_115015389.1">
    <property type="nucleotide sequence ID" value="NZ_QKWJ01000011.1"/>
</dbReference>
<dbReference type="GO" id="GO:0000166">
    <property type="term" value="F:nucleotide binding"/>
    <property type="evidence" value="ECO:0007669"/>
    <property type="project" value="UniProtKB-KW"/>
</dbReference>
<evidence type="ECO:0000256" key="1">
    <source>
        <dbReference type="ARBA" id="ARBA00004370"/>
    </source>
</evidence>
<dbReference type="InterPro" id="IPR029787">
    <property type="entry name" value="Nucleotide_cyclase"/>
</dbReference>
<dbReference type="SMART" id="SM00044">
    <property type="entry name" value="CYCc"/>
    <property type="match status" value="1"/>
</dbReference>
<comment type="similarity">
    <text evidence="7">Belongs to the adenylyl cyclase class-4/guanylyl cyclase family.</text>
</comment>
<keyword evidence="6 7" id="KW-0456">Lyase</keyword>
<reference evidence="12" key="1">
    <citation type="submission" date="2018-06" db="EMBL/GenBank/DDBJ databases">
        <authorList>
            <person name="Feng T."/>
            <person name="Jeon C.O."/>
        </authorList>
    </citation>
    <scope>NUCLEOTIDE SEQUENCE [LARGE SCALE GENOMIC DNA]</scope>
    <source>
        <strain evidence="12">S23</strain>
    </source>
</reference>
<keyword evidence="3" id="KW-0547">Nucleotide-binding</keyword>
<dbReference type="PANTHER" id="PTHR11920:SF335">
    <property type="entry name" value="GUANYLATE CYCLASE"/>
    <property type="match status" value="1"/>
</dbReference>
<dbReference type="SUPFAM" id="SSF55785">
    <property type="entry name" value="PYP-like sensor domain (PAS domain)"/>
    <property type="match status" value="1"/>
</dbReference>
<evidence type="ECO:0000259" key="8">
    <source>
        <dbReference type="PROSITE" id="PS50112"/>
    </source>
</evidence>
<dbReference type="EMBL" id="QKWJ01000011">
    <property type="protein sequence ID" value="RDK10052.1"/>
    <property type="molecule type" value="Genomic_DNA"/>
</dbReference>
<keyword evidence="2" id="KW-0812">Transmembrane</keyword>
<evidence type="ECO:0000256" key="6">
    <source>
        <dbReference type="ARBA" id="ARBA00023239"/>
    </source>
</evidence>
<dbReference type="CDD" id="cd00130">
    <property type="entry name" value="PAS"/>
    <property type="match status" value="1"/>
</dbReference>
<dbReference type="Pfam" id="PF08448">
    <property type="entry name" value="PAS_4"/>
    <property type="match status" value="1"/>
</dbReference>
<evidence type="ECO:0000256" key="3">
    <source>
        <dbReference type="ARBA" id="ARBA00022741"/>
    </source>
</evidence>
<dbReference type="Gene3D" id="3.30.450.20">
    <property type="entry name" value="PAS domain"/>
    <property type="match status" value="1"/>
</dbReference>
<dbReference type="PROSITE" id="PS50112">
    <property type="entry name" value="PAS"/>
    <property type="match status" value="1"/>
</dbReference>
<dbReference type="GO" id="GO:0016020">
    <property type="term" value="C:membrane"/>
    <property type="evidence" value="ECO:0007669"/>
    <property type="project" value="UniProtKB-SubCell"/>
</dbReference>
<sequence>MLTNCQVFSDATEFCVRGVTLSKRDDPETLREKFARVIVDDMYQFVGLLDVNGMILEINRAAVEGFGIQMDQVRGTPFWDADWFGVSQETRTAVRELIRRAGQGEFVRCDFKVYSRLAPEETISVDFSLLPIRNHKGEIVFLLPEGRNITEKKRAEAEIARKNQELRASHELILQQRDELQILYEKIVAEQRLSERLLLSLLPYPIAERLKARPDFVPGEIPEIIADSLPEVTVLFADIVAFTQFSSGMSPERLVGILNEIFTDFDVIADQYRLEKIKTIGDAYMAAAGLPEPASDHAVRAACMAIDMMDALHRFNQRRGYDLQMRIGINSGAVVAGVVGKHKFIYDLWGDAVNTASRMESHGVAGRIQVTDTTRRLLGDAFAFEERGRIVAKGMGELHTWFLCGPSPRRSSHWGDQVMPALPNAEFHGLGFPSLDRCGKR</sequence>
<evidence type="ECO:0000256" key="5">
    <source>
        <dbReference type="ARBA" id="ARBA00023136"/>
    </source>
</evidence>
<keyword evidence="4" id="KW-1133">Transmembrane helix</keyword>
<accession>A0A370NWS4</accession>
<evidence type="ECO:0000256" key="4">
    <source>
        <dbReference type="ARBA" id="ARBA00022989"/>
    </source>
</evidence>
<dbReference type="InterPro" id="IPR013656">
    <property type="entry name" value="PAS_4"/>
</dbReference>
<dbReference type="InterPro" id="IPR018297">
    <property type="entry name" value="A/G_cyclase_CS"/>
</dbReference>
<dbReference type="PANTHER" id="PTHR11920">
    <property type="entry name" value="GUANYLYL CYCLASE"/>
    <property type="match status" value="1"/>
</dbReference>
<organism evidence="11 12">
    <name type="scientific">Cupriavidus lacunae</name>
    <dbReference type="NCBI Taxonomy" id="2666307"/>
    <lineage>
        <taxon>Bacteria</taxon>
        <taxon>Pseudomonadati</taxon>
        <taxon>Pseudomonadota</taxon>
        <taxon>Betaproteobacteria</taxon>
        <taxon>Burkholderiales</taxon>
        <taxon>Burkholderiaceae</taxon>
        <taxon>Cupriavidus</taxon>
    </lineage>
</organism>
<dbReference type="InterPro" id="IPR035965">
    <property type="entry name" value="PAS-like_dom_sf"/>
</dbReference>
<dbReference type="InterPro" id="IPR000014">
    <property type="entry name" value="PAS"/>
</dbReference>
<dbReference type="GO" id="GO:0035556">
    <property type="term" value="P:intracellular signal transduction"/>
    <property type="evidence" value="ECO:0007669"/>
    <property type="project" value="InterPro"/>
</dbReference>
<dbReference type="GO" id="GO:0009190">
    <property type="term" value="P:cyclic nucleotide biosynthetic process"/>
    <property type="evidence" value="ECO:0007669"/>
    <property type="project" value="InterPro"/>
</dbReference>
<proteinExistence type="inferred from homology"/>
<dbReference type="AlphaFoldDB" id="A0A370NWS4"/>
<dbReference type="PROSITE" id="PS50113">
    <property type="entry name" value="PAC"/>
    <property type="match status" value="1"/>
</dbReference>
<dbReference type="InterPro" id="IPR001054">
    <property type="entry name" value="A/G_cyclase"/>
</dbReference>
<gene>
    <name evidence="11" type="ORF">DN412_11805</name>
</gene>
<name>A0A370NWS4_9BURK</name>
<keyword evidence="12" id="KW-1185">Reference proteome</keyword>
<evidence type="ECO:0000259" key="9">
    <source>
        <dbReference type="PROSITE" id="PS50113"/>
    </source>
</evidence>
<feature type="domain" description="PAC" evidence="9">
    <location>
        <begin position="107"/>
        <end position="161"/>
    </location>
</feature>
<dbReference type="SUPFAM" id="SSF55073">
    <property type="entry name" value="Nucleotide cyclase"/>
    <property type="match status" value="1"/>
</dbReference>
<dbReference type="PROSITE" id="PS50125">
    <property type="entry name" value="GUANYLATE_CYCLASE_2"/>
    <property type="match status" value="1"/>
</dbReference>